<dbReference type="GO" id="GO:0005634">
    <property type="term" value="C:nucleus"/>
    <property type="evidence" value="ECO:0007669"/>
    <property type="project" value="UniProtKB-SubCell"/>
</dbReference>
<evidence type="ECO:0000256" key="5">
    <source>
        <dbReference type="SAM" id="MobiDB-lite"/>
    </source>
</evidence>
<evidence type="ECO:0000256" key="2">
    <source>
        <dbReference type="ARBA" id="ARBA00023125"/>
    </source>
</evidence>
<feature type="DNA-binding region" description="HMG box" evidence="4">
    <location>
        <begin position="125"/>
        <end position="193"/>
    </location>
</feature>
<feature type="region of interest" description="Disordered" evidence="5">
    <location>
        <begin position="60"/>
        <end position="91"/>
    </location>
</feature>
<dbReference type="OrthoDB" id="6247875at2759"/>
<dbReference type="Pfam" id="PF00505">
    <property type="entry name" value="HMG_box"/>
    <property type="match status" value="1"/>
</dbReference>
<dbReference type="PANTHER" id="PTHR10270:SF324">
    <property type="entry name" value="SOX DOMAIN-CONTAINING PROTEIN DICHAETE-RELATED"/>
    <property type="match status" value="1"/>
</dbReference>
<dbReference type="SMART" id="SM00398">
    <property type="entry name" value="HMG"/>
    <property type="match status" value="1"/>
</dbReference>
<feature type="compositionally biased region" description="Polar residues" evidence="5">
    <location>
        <begin position="61"/>
        <end position="91"/>
    </location>
</feature>
<dbReference type="InterPro" id="IPR050140">
    <property type="entry name" value="SRY-related_HMG-box_TF-like"/>
</dbReference>
<dbReference type="Proteomes" id="UP000274429">
    <property type="component" value="Unassembled WGS sequence"/>
</dbReference>
<dbReference type="PROSITE" id="PS50118">
    <property type="entry name" value="HMG_BOX_2"/>
    <property type="match status" value="1"/>
</dbReference>
<keyword evidence="8" id="KW-1185">Reference proteome</keyword>
<feature type="compositionally biased region" description="Basic and acidic residues" evidence="5">
    <location>
        <begin position="444"/>
        <end position="457"/>
    </location>
</feature>
<gene>
    <name evidence="7" type="ORF">TTAC_LOCUS6295</name>
</gene>
<sequence>MGIHLLTQVRVTPPPVSLSIPPLPSPSPSPARSMNSASQSRLEHIVHSHGGLQICDMLNPSLFSTDPSPEQASGAAQSQPTDYSMNSTNSDIGHPNLFRQIPWFSDAYPRPTPPSPTLSESSYHVKRPMNAFMVWSRGQRRKMAHANPKMHNSEISKRLGVEWKHLSEAEKRPFIDEAKRLRANHMKEHPDYKYRPRRKTKAAMMMAMSNARDRLHGGFHPHTLLPGFPTFGGLYSNSFINPFTPVLPIVPPPPPPPTAPSTTLSTTPDQMVLNLMRTTSASLTDTPINLLNGKSLDENALKAVSSPAPSVSLPPTQLSPSFISSISASSLSSNSSTNSSSPSSSALAFSADSLIQPSPSKQPTPSVPSGVDFLKPLYPSLHANVESNVDMDEAKMLWFKYLAAAAAVFSNLRGDSGGQEEAIALQKLEKQREDALNMNDGVESDNRGGDVQVSRDP</sequence>
<keyword evidence="2 4" id="KW-0238">DNA-binding</keyword>
<dbReference type="InterPro" id="IPR036910">
    <property type="entry name" value="HMG_box_dom_sf"/>
</dbReference>
<evidence type="ECO:0000313" key="8">
    <source>
        <dbReference type="Proteomes" id="UP000274429"/>
    </source>
</evidence>
<dbReference type="SUPFAM" id="SSF47095">
    <property type="entry name" value="HMG-box"/>
    <property type="match status" value="1"/>
</dbReference>
<keyword evidence="3 4" id="KW-0539">Nucleus</keyword>
<dbReference type="Gene3D" id="1.10.30.10">
    <property type="entry name" value="High mobility group box domain"/>
    <property type="match status" value="1"/>
</dbReference>
<dbReference type="GO" id="GO:0001228">
    <property type="term" value="F:DNA-binding transcription activator activity, RNA polymerase II-specific"/>
    <property type="evidence" value="ECO:0007669"/>
    <property type="project" value="TreeGrafter"/>
</dbReference>
<feature type="domain" description="HMG box" evidence="6">
    <location>
        <begin position="125"/>
        <end position="193"/>
    </location>
</feature>
<dbReference type="STRING" id="6205.A0A0R3WZR9"/>
<dbReference type="AlphaFoldDB" id="A0A0R3WZR9"/>
<organism evidence="9">
    <name type="scientific">Hydatigena taeniaeformis</name>
    <name type="common">Feline tapeworm</name>
    <name type="synonym">Taenia taeniaeformis</name>
    <dbReference type="NCBI Taxonomy" id="6205"/>
    <lineage>
        <taxon>Eukaryota</taxon>
        <taxon>Metazoa</taxon>
        <taxon>Spiralia</taxon>
        <taxon>Lophotrochozoa</taxon>
        <taxon>Platyhelminthes</taxon>
        <taxon>Cestoda</taxon>
        <taxon>Eucestoda</taxon>
        <taxon>Cyclophyllidea</taxon>
        <taxon>Taeniidae</taxon>
        <taxon>Hydatigera</taxon>
    </lineage>
</organism>
<feature type="region of interest" description="Disordered" evidence="5">
    <location>
        <begin position="434"/>
        <end position="457"/>
    </location>
</feature>
<name>A0A0R3WZR9_HYDTA</name>
<evidence type="ECO:0000313" key="7">
    <source>
        <dbReference type="EMBL" id="VDM30482.1"/>
    </source>
</evidence>
<feature type="compositionally biased region" description="Pro residues" evidence="5">
    <location>
        <begin position="14"/>
        <end position="29"/>
    </location>
</feature>
<accession>A0A0R3WZR9</accession>
<comment type="subcellular location">
    <subcellularLocation>
        <location evidence="1">Nucleus</location>
    </subcellularLocation>
</comment>
<dbReference type="CDD" id="cd22028">
    <property type="entry name" value="HMG-box_SoxA_SoxB_SoxG"/>
    <property type="match status" value="1"/>
</dbReference>
<dbReference type="FunFam" id="1.10.30.10:FF:000002">
    <property type="entry name" value="transcription factor Sox-2"/>
    <property type="match status" value="1"/>
</dbReference>
<dbReference type="GO" id="GO:0030154">
    <property type="term" value="P:cell differentiation"/>
    <property type="evidence" value="ECO:0007669"/>
    <property type="project" value="TreeGrafter"/>
</dbReference>
<proteinExistence type="predicted"/>
<dbReference type="PANTHER" id="PTHR10270">
    <property type="entry name" value="SOX TRANSCRIPTION FACTOR"/>
    <property type="match status" value="1"/>
</dbReference>
<protein>
    <submittedName>
        <fullName evidence="9">HMG box domain-containing protein</fullName>
    </submittedName>
</protein>
<dbReference type="InterPro" id="IPR009071">
    <property type="entry name" value="HMG_box_dom"/>
</dbReference>
<evidence type="ECO:0000259" key="6">
    <source>
        <dbReference type="PROSITE" id="PS50118"/>
    </source>
</evidence>
<evidence type="ECO:0000256" key="1">
    <source>
        <dbReference type="ARBA" id="ARBA00004123"/>
    </source>
</evidence>
<dbReference type="EMBL" id="UYWX01020298">
    <property type="protein sequence ID" value="VDM30482.1"/>
    <property type="molecule type" value="Genomic_DNA"/>
</dbReference>
<dbReference type="WBParaSite" id="TTAC_0000631001-mRNA-1">
    <property type="protein sequence ID" value="TTAC_0000631001-mRNA-1"/>
    <property type="gene ID" value="TTAC_0000631001"/>
</dbReference>
<evidence type="ECO:0000313" key="9">
    <source>
        <dbReference type="WBParaSite" id="TTAC_0000631001-mRNA-1"/>
    </source>
</evidence>
<evidence type="ECO:0000256" key="3">
    <source>
        <dbReference type="ARBA" id="ARBA00023242"/>
    </source>
</evidence>
<reference evidence="7 8" key="2">
    <citation type="submission" date="2018-11" db="EMBL/GenBank/DDBJ databases">
        <authorList>
            <consortium name="Pathogen Informatics"/>
        </authorList>
    </citation>
    <scope>NUCLEOTIDE SEQUENCE [LARGE SCALE GENOMIC DNA]</scope>
</reference>
<feature type="region of interest" description="Disordered" evidence="5">
    <location>
        <begin position="14"/>
        <end position="40"/>
    </location>
</feature>
<dbReference type="GO" id="GO:0000978">
    <property type="term" value="F:RNA polymerase II cis-regulatory region sequence-specific DNA binding"/>
    <property type="evidence" value="ECO:0007669"/>
    <property type="project" value="TreeGrafter"/>
</dbReference>
<evidence type="ECO:0000256" key="4">
    <source>
        <dbReference type="PROSITE-ProRule" id="PRU00267"/>
    </source>
</evidence>
<reference evidence="9" key="1">
    <citation type="submission" date="2017-02" db="UniProtKB">
        <authorList>
            <consortium name="WormBaseParasite"/>
        </authorList>
    </citation>
    <scope>IDENTIFICATION</scope>
</reference>